<feature type="transmembrane region" description="Helical" evidence="2">
    <location>
        <begin position="240"/>
        <end position="260"/>
    </location>
</feature>
<dbReference type="SMART" id="SM00460">
    <property type="entry name" value="TGc"/>
    <property type="match status" value="1"/>
</dbReference>
<dbReference type="Gene3D" id="3.10.620.30">
    <property type="match status" value="1"/>
</dbReference>
<dbReference type="RefSeq" id="WP_101808050.1">
    <property type="nucleotide sequence ID" value="NZ_NFEZ01000003.1"/>
</dbReference>
<dbReference type="Pfam" id="PF01841">
    <property type="entry name" value="Transglut_core"/>
    <property type="match status" value="1"/>
</dbReference>
<keyword evidence="2" id="KW-1133">Transmembrane helix</keyword>
<accession>A0A2N5NAA3</accession>
<dbReference type="PANTHER" id="PTHR33490:SF3">
    <property type="entry name" value="CONSERVED INTEGRAL MEMBRANE PROTEIN"/>
    <property type="match status" value="1"/>
</dbReference>
<gene>
    <name evidence="4" type="ORF">B8V81_1510</name>
</gene>
<organism evidence="4 5">
    <name type="scientific">Paenibacillus pasadenensis</name>
    <dbReference type="NCBI Taxonomy" id="217090"/>
    <lineage>
        <taxon>Bacteria</taxon>
        <taxon>Bacillati</taxon>
        <taxon>Bacillota</taxon>
        <taxon>Bacilli</taxon>
        <taxon>Bacillales</taxon>
        <taxon>Paenibacillaceae</taxon>
        <taxon>Paenibacillus</taxon>
    </lineage>
</organism>
<feature type="transmembrane region" description="Helical" evidence="2">
    <location>
        <begin position="105"/>
        <end position="123"/>
    </location>
</feature>
<dbReference type="SUPFAM" id="SSF54001">
    <property type="entry name" value="Cysteine proteinases"/>
    <property type="match status" value="1"/>
</dbReference>
<feature type="transmembrane region" description="Helical" evidence="2">
    <location>
        <begin position="43"/>
        <end position="64"/>
    </location>
</feature>
<evidence type="ECO:0000256" key="2">
    <source>
        <dbReference type="SAM" id="Phobius"/>
    </source>
</evidence>
<feature type="region of interest" description="Disordered" evidence="1">
    <location>
        <begin position="139"/>
        <end position="221"/>
    </location>
</feature>
<dbReference type="InterPro" id="IPR002931">
    <property type="entry name" value="Transglutaminase-like"/>
</dbReference>
<comment type="caution">
    <text evidence="4">The sequence shown here is derived from an EMBL/GenBank/DDBJ whole genome shotgun (WGS) entry which is preliminary data.</text>
</comment>
<feature type="compositionally biased region" description="Basic and acidic residues" evidence="1">
    <location>
        <begin position="150"/>
        <end position="162"/>
    </location>
</feature>
<dbReference type="EMBL" id="NFEZ01000003">
    <property type="protein sequence ID" value="PLT47286.1"/>
    <property type="molecule type" value="Genomic_DNA"/>
</dbReference>
<dbReference type="InterPro" id="IPR038765">
    <property type="entry name" value="Papain-like_cys_pep_sf"/>
</dbReference>
<evidence type="ECO:0000313" key="5">
    <source>
        <dbReference type="Proteomes" id="UP000234789"/>
    </source>
</evidence>
<feature type="compositionally biased region" description="Basic and acidic residues" evidence="1">
    <location>
        <begin position="191"/>
        <end position="202"/>
    </location>
</feature>
<name>A0A2N5NAA3_9BACL</name>
<sequence>MEEPAWLRSLLGLEPVALAVLLLIVVSLLQGFRRGAGRSSRRLFSFVWDGVLLVLSLLGAARLAQLLSAPAADWLRSRVAVPERGLGSFEQIWYTFLTSVRDLPLLRLGVLFLLAYAALRLLLSAFTPLAWKGYEALARPPRSDDEDELGPERHHRGEPYAEHRRRGRDGGYGQDRWSAHDEPDGTYGYDPEERHAEEDGPRRGGSFRSPRPSRRSPGGGLASRAAGALLGGLHGIGRSLVLLAGLFLYVSLFPAAPLAAGIESSPVYRQAADRLLQPLAGDLLKGGGPVITEAVGSELQQVMQRRYELIDADIPDEIAAAALRITAGADGDRDKARRLYDWLGSRIAYDWDKADGYVERGVWKEQNPEDTFRTRKGVCIDTARLYAVMARSVGLEVKVVTGMGADGRGGFGSHAWNAVRLTDEDGGWIPLDATWARTGDWFDSPDFEKTHVAKA</sequence>
<reference evidence="4 5" key="1">
    <citation type="submission" date="2017-05" db="EMBL/GenBank/DDBJ databases">
        <title>Functional genome analysis of Paenibacillus pasadenensis strain R16: insights on endophytic life style and antifungal activity.</title>
        <authorList>
            <person name="Passera A."/>
            <person name="Marcolungo L."/>
            <person name="Casati P."/>
            <person name="Brasca M."/>
            <person name="Quaglino F."/>
            <person name="Delledonne M."/>
        </authorList>
    </citation>
    <scope>NUCLEOTIDE SEQUENCE [LARGE SCALE GENOMIC DNA]</scope>
    <source>
        <strain evidence="4 5">R16</strain>
    </source>
</reference>
<proteinExistence type="predicted"/>
<evidence type="ECO:0000256" key="1">
    <source>
        <dbReference type="SAM" id="MobiDB-lite"/>
    </source>
</evidence>
<dbReference type="Proteomes" id="UP000234789">
    <property type="component" value="Unassembled WGS sequence"/>
</dbReference>
<keyword evidence="2" id="KW-0812">Transmembrane</keyword>
<keyword evidence="5" id="KW-1185">Reference proteome</keyword>
<feature type="transmembrane region" description="Helical" evidence="2">
    <location>
        <begin position="12"/>
        <end position="31"/>
    </location>
</feature>
<dbReference type="PANTHER" id="PTHR33490">
    <property type="entry name" value="BLR5614 PROTEIN-RELATED"/>
    <property type="match status" value="1"/>
</dbReference>
<protein>
    <recommendedName>
        <fullName evidence="3">Transglutaminase-like domain-containing protein</fullName>
    </recommendedName>
</protein>
<keyword evidence="2" id="KW-0472">Membrane</keyword>
<evidence type="ECO:0000313" key="4">
    <source>
        <dbReference type="EMBL" id="PLT47286.1"/>
    </source>
</evidence>
<evidence type="ECO:0000259" key="3">
    <source>
        <dbReference type="SMART" id="SM00460"/>
    </source>
</evidence>
<feature type="domain" description="Transglutaminase-like" evidence="3">
    <location>
        <begin position="371"/>
        <end position="435"/>
    </location>
</feature>
<dbReference type="AlphaFoldDB" id="A0A2N5NAA3"/>